<accession>A0A7D6E8Y0</accession>
<dbReference type="AlphaFoldDB" id="A0A7D6E8Y0"/>
<evidence type="ECO:0000313" key="2">
    <source>
        <dbReference type="Proteomes" id="UP000510682"/>
    </source>
</evidence>
<proteinExistence type="predicted"/>
<gene>
    <name evidence="1" type="ORF">H0P51_10585</name>
</gene>
<reference evidence="1 2" key="2">
    <citation type="submission" date="2020-07" db="EMBL/GenBank/DDBJ databases">
        <authorList>
            <person name="Yu X."/>
        </authorList>
    </citation>
    <scope>NUCLEOTIDE SEQUENCE [LARGE SCALE GENOMIC DNA]</scope>
    <source>
        <strain evidence="2">24</strain>
    </source>
</reference>
<organism evidence="1 2">
    <name type="scientific">Mycobacterium vicinigordonae</name>
    <dbReference type="NCBI Taxonomy" id="1719132"/>
    <lineage>
        <taxon>Bacteria</taxon>
        <taxon>Bacillati</taxon>
        <taxon>Actinomycetota</taxon>
        <taxon>Actinomycetes</taxon>
        <taxon>Mycobacteriales</taxon>
        <taxon>Mycobacteriaceae</taxon>
        <taxon>Mycobacterium</taxon>
    </lineage>
</organism>
<name>A0A7D6E8Y0_9MYCO</name>
<dbReference type="RefSeq" id="WP_180917878.1">
    <property type="nucleotide sequence ID" value="NZ_CP059165.1"/>
</dbReference>
<protein>
    <submittedName>
        <fullName evidence="1">Uncharacterized protein</fullName>
    </submittedName>
</protein>
<dbReference type="EMBL" id="CP059165">
    <property type="protein sequence ID" value="QLL09283.1"/>
    <property type="molecule type" value="Genomic_DNA"/>
</dbReference>
<dbReference type="Proteomes" id="UP000510682">
    <property type="component" value="Chromosome"/>
</dbReference>
<evidence type="ECO:0000313" key="1">
    <source>
        <dbReference type="EMBL" id="QLL09283.1"/>
    </source>
</evidence>
<sequence>MAGAGSGNVGFGNTGVLVSGFFNVGAIRVARLHPTVHLDGATLRR</sequence>
<dbReference type="KEGG" id="mgor:H0P51_10585"/>
<reference evidence="2" key="3">
    <citation type="submission" date="2023-07" db="EMBL/GenBank/DDBJ databases">
        <title>Description of Mycobacterium gordonae subsp. intergordonae subsp.nov. and Mycobacterium gordonae subsp. gordonae subsp. nov.</title>
        <authorList>
            <person name="Huang H."/>
        </authorList>
    </citation>
    <scope>NUCLEOTIDE SEQUENCE [LARGE SCALE GENOMIC DNA]</scope>
    <source>
        <strain evidence="2">24</strain>
    </source>
</reference>
<reference evidence="2" key="1">
    <citation type="submission" date="2020-07" db="EMBL/GenBank/DDBJ databases">
        <title>Description of Mycobacterium gordonae subsp. intergordonae subsp.nov. and Mycobacterium gordonae subsp. gordonae subsp. nov.</title>
        <authorList>
            <person name="Yu X."/>
        </authorList>
    </citation>
    <scope>NUCLEOTIDE SEQUENCE [LARGE SCALE GENOMIC DNA]</scope>
    <source>
        <strain evidence="2">24</strain>
    </source>
</reference>
<keyword evidence="2" id="KW-1185">Reference proteome</keyword>